<evidence type="ECO:0000256" key="5">
    <source>
        <dbReference type="ARBA" id="ARBA00022553"/>
    </source>
</evidence>
<proteinExistence type="predicted"/>
<dbReference type="PANTHER" id="PTHR42878:SF7">
    <property type="entry name" value="SENSOR HISTIDINE KINASE GLRK"/>
    <property type="match status" value="1"/>
</dbReference>
<dbReference type="PROSITE" id="PS50109">
    <property type="entry name" value="HIS_KIN"/>
    <property type="match status" value="1"/>
</dbReference>
<keyword evidence="9" id="KW-0418">Kinase</keyword>
<dbReference type="InterPro" id="IPR013656">
    <property type="entry name" value="PAS_4"/>
</dbReference>
<evidence type="ECO:0000256" key="14">
    <source>
        <dbReference type="ARBA" id="ARBA00039401"/>
    </source>
</evidence>
<dbReference type="InterPro" id="IPR003661">
    <property type="entry name" value="HisK_dim/P_dom"/>
</dbReference>
<dbReference type="Gene3D" id="3.30.565.10">
    <property type="entry name" value="Histidine kinase-like ATPase, C-terminal domain"/>
    <property type="match status" value="1"/>
</dbReference>
<keyword evidence="7" id="KW-0812">Transmembrane</keyword>
<evidence type="ECO:0000256" key="9">
    <source>
        <dbReference type="ARBA" id="ARBA00022777"/>
    </source>
</evidence>
<evidence type="ECO:0000259" key="16">
    <source>
        <dbReference type="PROSITE" id="PS50112"/>
    </source>
</evidence>
<dbReference type="PANTHER" id="PTHR42878">
    <property type="entry name" value="TWO-COMPONENT HISTIDINE KINASE"/>
    <property type="match status" value="1"/>
</dbReference>
<feature type="domain" description="Histidine kinase" evidence="15">
    <location>
        <begin position="203"/>
        <end position="408"/>
    </location>
</feature>
<keyword evidence="6" id="KW-0808">Transferase</keyword>
<comment type="caution">
    <text evidence="17">The sequence shown here is derived from an EMBL/GenBank/DDBJ whole genome shotgun (WGS) entry which is preliminary data.</text>
</comment>
<reference evidence="18" key="1">
    <citation type="journal article" date="2019" name="Int. J. Syst. Evol. Microbiol.">
        <title>The Global Catalogue of Microorganisms (GCM) 10K type strain sequencing project: providing services to taxonomists for standard genome sequencing and annotation.</title>
        <authorList>
            <consortium name="The Broad Institute Genomics Platform"/>
            <consortium name="The Broad Institute Genome Sequencing Center for Infectious Disease"/>
            <person name="Wu L."/>
            <person name="Ma J."/>
        </authorList>
    </citation>
    <scope>NUCLEOTIDE SEQUENCE [LARGE SCALE GENOMIC DNA]</scope>
    <source>
        <strain evidence="18">JCM 9377</strain>
    </source>
</reference>
<evidence type="ECO:0000256" key="3">
    <source>
        <dbReference type="ARBA" id="ARBA00004236"/>
    </source>
</evidence>
<evidence type="ECO:0000256" key="11">
    <source>
        <dbReference type="ARBA" id="ARBA00022989"/>
    </source>
</evidence>
<dbReference type="SUPFAM" id="SSF55785">
    <property type="entry name" value="PYP-like sensor domain (PAS domain)"/>
    <property type="match status" value="1"/>
</dbReference>
<dbReference type="EMBL" id="BAAAUV010000001">
    <property type="protein sequence ID" value="GAA3193870.1"/>
    <property type="molecule type" value="Genomic_DNA"/>
</dbReference>
<comment type="catalytic activity">
    <reaction evidence="1">
        <text>ATP + protein L-histidine = ADP + protein N-phospho-L-histidine.</text>
        <dbReference type="EC" id="2.7.13.3"/>
    </reaction>
</comment>
<dbReference type="CDD" id="cd00130">
    <property type="entry name" value="PAS"/>
    <property type="match status" value="1"/>
</dbReference>
<evidence type="ECO:0000256" key="12">
    <source>
        <dbReference type="ARBA" id="ARBA00023012"/>
    </source>
</evidence>
<name>A0ABP6Q256_9ACTN</name>
<keyword evidence="13" id="KW-0472">Membrane</keyword>
<evidence type="ECO:0000256" key="1">
    <source>
        <dbReference type="ARBA" id="ARBA00000085"/>
    </source>
</evidence>
<dbReference type="InterPro" id="IPR050351">
    <property type="entry name" value="BphY/WalK/GraS-like"/>
</dbReference>
<evidence type="ECO:0000313" key="17">
    <source>
        <dbReference type="EMBL" id="GAA3193870.1"/>
    </source>
</evidence>
<keyword evidence="8" id="KW-0547">Nucleotide-binding</keyword>
<dbReference type="NCBIfam" id="TIGR00229">
    <property type="entry name" value="sensory_box"/>
    <property type="match status" value="1"/>
</dbReference>
<dbReference type="PROSITE" id="PS50112">
    <property type="entry name" value="PAS"/>
    <property type="match status" value="1"/>
</dbReference>
<dbReference type="Proteomes" id="UP001501237">
    <property type="component" value="Unassembled WGS sequence"/>
</dbReference>
<evidence type="ECO:0000256" key="6">
    <source>
        <dbReference type="ARBA" id="ARBA00022679"/>
    </source>
</evidence>
<dbReference type="CDD" id="cd00082">
    <property type="entry name" value="HisKA"/>
    <property type="match status" value="1"/>
</dbReference>
<keyword evidence="18" id="KW-1185">Reference proteome</keyword>
<dbReference type="SMART" id="SM00091">
    <property type="entry name" value="PAS"/>
    <property type="match status" value="1"/>
</dbReference>
<sequence length="415" mass="45581">MPVTIPEIDYEAVFQSNPSAILLLTREFDIAAANRSYERMTGAVGAEIIGRNLYEVFPGGADPKKAPGPARVRASLERVLATGRRDTVGLQRYDVELPDRPGVFEPRYWSVINAPVFDTDGRVVMILHRVMEVTAFLTQLRQAHDHGITATPAEVEAMEAEYYTRVRELQQANEQLRTAHALEREIAAALRESVERQQRFVSDASHDLRSPLTGLQTRLEFALQDASDDPQQTIRSALKDAERLTEIVADLLELARLDAATPVSTEKVDLAGFVTEELGRRVSRVPVSLDLARGVIVDASPVRLARLLGNLLANAERHAFHRIEITVAADEDTAILQVADDGPGVPAADRDQIFERFHRLDEARRSDPGGTGLGLPIAREIARAHGGRLLLTDREGGACFVLRLPRSVSTGGDSG</sequence>
<evidence type="ECO:0000259" key="15">
    <source>
        <dbReference type="PROSITE" id="PS50109"/>
    </source>
</evidence>
<dbReference type="SMART" id="SM00387">
    <property type="entry name" value="HATPase_c"/>
    <property type="match status" value="1"/>
</dbReference>
<protein>
    <recommendedName>
        <fullName evidence="14">Sensor-like histidine kinase SenX3</fullName>
        <ecNumber evidence="4">2.7.13.3</ecNumber>
    </recommendedName>
</protein>
<evidence type="ECO:0000313" key="18">
    <source>
        <dbReference type="Proteomes" id="UP001501237"/>
    </source>
</evidence>
<dbReference type="InterPro" id="IPR035965">
    <property type="entry name" value="PAS-like_dom_sf"/>
</dbReference>
<dbReference type="Pfam" id="PF08448">
    <property type="entry name" value="PAS_4"/>
    <property type="match status" value="1"/>
</dbReference>
<gene>
    <name evidence="17" type="ORF">GCM10010468_03380</name>
</gene>
<dbReference type="InterPro" id="IPR005467">
    <property type="entry name" value="His_kinase_dom"/>
</dbReference>
<evidence type="ECO:0000256" key="13">
    <source>
        <dbReference type="ARBA" id="ARBA00023136"/>
    </source>
</evidence>
<evidence type="ECO:0000256" key="4">
    <source>
        <dbReference type="ARBA" id="ARBA00012438"/>
    </source>
</evidence>
<evidence type="ECO:0000256" key="7">
    <source>
        <dbReference type="ARBA" id="ARBA00022692"/>
    </source>
</evidence>
<dbReference type="Gene3D" id="1.10.287.130">
    <property type="match status" value="1"/>
</dbReference>
<dbReference type="InterPro" id="IPR036097">
    <property type="entry name" value="HisK_dim/P_sf"/>
</dbReference>
<accession>A0ABP6Q256</accession>
<dbReference type="InterPro" id="IPR000014">
    <property type="entry name" value="PAS"/>
</dbReference>
<dbReference type="InterPro" id="IPR003594">
    <property type="entry name" value="HATPase_dom"/>
</dbReference>
<evidence type="ECO:0000256" key="2">
    <source>
        <dbReference type="ARBA" id="ARBA00004141"/>
    </source>
</evidence>
<dbReference type="Gene3D" id="3.30.450.20">
    <property type="entry name" value="PAS domain"/>
    <property type="match status" value="1"/>
</dbReference>
<dbReference type="EC" id="2.7.13.3" evidence="4"/>
<keyword evidence="10" id="KW-0067">ATP-binding</keyword>
<dbReference type="Pfam" id="PF00512">
    <property type="entry name" value="HisKA"/>
    <property type="match status" value="1"/>
</dbReference>
<feature type="domain" description="PAS" evidence="16">
    <location>
        <begin position="6"/>
        <end position="57"/>
    </location>
</feature>
<keyword evidence="5" id="KW-0597">Phosphoprotein</keyword>
<comment type="subcellular location">
    <subcellularLocation>
        <location evidence="3">Cell membrane</location>
    </subcellularLocation>
    <subcellularLocation>
        <location evidence="2">Membrane</location>
        <topology evidence="2">Multi-pass membrane protein</topology>
    </subcellularLocation>
</comment>
<dbReference type="SUPFAM" id="SSF47384">
    <property type="entry name" value="Homodimeric domain of signal transducing histidine kinase"/>
    <property type="match status" value="1"/>
</dbReference>
<dbReference type="SMART" id="SM00388">
    <property type="entry name" value="HisKA"/>
    <property type="match status" value="1"/>
</dbReference>
<keyword evidence="11" id="KW-1133">Transmembrane helix</keyword>
<dbReference type="CDD" id="cd00075">
    <property type="entry name" value="HATPase"/>
    <property type="match status" value="1"/>
</dbReference>
<dbReference type="SUPFAM" id="SSF55874">
    <property type="entry name" value="ATPase domain of HSP90 chaperone/DNA topoisomerase II/histidine kinase"/>
    <property type="match status" value="1"/>
</dbReference>
<dbReference type="Pfam" id="PF02518">
    <property type="entry name" value="HATPase_c"/>
    <property type="match status" value="1"/>
</dbReference>
<dbReference type="InterPro" id="IPR036890">
    <property type="entry name" value="HATPase_C_sf"/>
</dbReference>
<evidence type="ECO:0000256" key="10">
    <source>
        <dbReference type="ARBA" id="ARBA00022840"/>
    </source>
</evidence>
<evidence type="ECO:0000256" key="8">
    <source>
        <dbReference type="ARBA" id="ARBA00022741"/>
    </source>
</evidence>
<dbReference type="PRINTS" id="PR00344">
    <property type="entry name" value="BCTRLSENSOR"/>
</dbReference>
<dbReference type="InterPro" id="IPR004358">
    <property type="entry name" value="Sig_transdc_His_kin-like_C"/>
</dbReference>
<keyword evidence="12" id="KW-0902">Two-component regulatory system</keyword>
<organism evidence="17 18">
    <name type="scientific">Actinocorallia longicatena</name>
    <dbReference type="NCBI Taxonomy" id="111803"/>
    <lineage>
        <taxon>Bacteria</taxon>
        <taxon>Bacillati</taxon>
        <taxon>Actinomycetota</taxon>
        <taxon>Actinomycetes</taxon>
        <taxon>Streptosporangiales</taxon>
        <taxon>Thermomonosporaceae</taxon>
        <taxon>Actinocorallia</taxon>
    </lineage>
</organism>